<feature type="compositionally biased region" description="Basic and acidic residues" evidence="1">
    <location>
        <begin position="23"/>
        <end position="33"/>
    </location>
</feature>
<evidence type="ECO:0000256" key="1">
    <source>
        <dbReference type="SAM" id="MobiDB-lite"/>
    </source>
</evidence>
<keyword evidence="3" id="KW-1185">Reference proteome</keyword>
<gene>
    <name evidence="2" type="ORF">KIN20_026474</name>
</gene>
<reference evidence="2" key="1">
    <citation type="submission" date="2021-06" db="EMBL/GenBank/DDBJ databases">
        <title>Parelaphostrongylus tenuis whole genome reference sequence.</title>
        <authorList>
            <person name="Garwood T.J."/>
            <person name="Larsen P.A."/>
            <person name="Fountain-Jones N.M."/>
            <person name="Garbe J.R."/>
            <person name="Macchietto M.G."/>
            <person name="Kania S.A."/>
            <person name="Gerhold R.W."/>
            <person name="Richards J.E."/>
            <person name="Wolf T.M."/>
        </authorList>
    </citation>
    <scope>NUCLEOTIDE SEQUENCE</scope>
    <source>
        <strain evidence="2">MNPRO001-30</strain>
        <tissue evidence="2">Meninges</tissue>
    </source>
</reference>
<dbReference type="AlphaFoldDB" id="A0AAD5QY22"/>
<evidence type="ECO:0000313" key="2">
    <source>
        <dbReference type="EMBL" id="KAJ1365972.1"/>
    </source>
</evidence>
<name>A0AAD5QY22_PARTN</name>
<organism evidence="2 3">
    <name type="scientific">Parelaphostrongylus tenuis</name>
    <name type="common">Meningeal worm</name>
    <dbReference type="NCBI Taxonomy" id="148309"/>
    <lineage>
        <taxon>Eukaryota</taxon>
        <taxon>Metazoa</taxon>
        <taxon>Ecdysozoa</taxon>
        <taxon>Nematoda</taxon>
        <taxon>Chromadorea</taxon>
        <taxon>Rhabditida</taxon>
        <taxon>Rhabditina</taxon>
        <taxon>Rhabditomorpha</taxon>
        <taxon>Strongyloidea</taxon>
        <taxon>Metastrongylidae</taxon>
        <taxon>Parelaphostrongylus</taxon>
    </lineage>
</organism>
<sequence length="63" mass="7138">MDFELVPMNRQSLWNGTPGRSDLFNERNAEGVGRRHHRDAAPTTRMVWDLTGVAEATGMRTSH</sequence>
<proteinExistence type="predicted"/>
<protein>
    <submittedName>
        <fullName evidence="2">Uncharacterized protein</fullName>
    </submittedName>
</protein>
<comment type="caution">
    <text evidence="2">The sequence shown here is derived from an EMBL/GenBank/DDBJ whole genome shotgun (WGS) entry which is preliminary data.</text>
</comment>
<dbReference type="Proteomes" id="UP001196413">
    <property type="component" value="Unassembled WGS sequence"/>
</dbReference>
<dbReference type="EMBL" id="JAHQIW010005422">
    <property type="protein sequence ID" value="KAJ1365972.1"/>
    <property type="molecule type" value="Genomic_DNA"/>
</dbReference>
<accession>A0AAD5QY22</accession>
<evidence type="ECO:0000313" key="3">
    <source>
        <dbReference type="Proteomes" id="UP001196413"/>
    </source>
</evidence>
<feature type="region of interest" description="Disordered" evidence="1">
    <location>
        <begin position="17"/>
        <end position="40"/>
    </location>
</feature>